<accession>A0A7W9BJJ5</accession>
<gene>
    <name evidence="2" type="ORF">FHS72_001277</name>
</gene>
<comment type="caution">
    <text evidence="2">The sequence shown here is derived from an EMBL/GenBank/DDBJ whole genome shotgun (WGS) entry which is preliminary data.</text>
</comment>
<evidence type="ECO:0000256" key="1">
    <source>
        <dbReference type="SAM" id="Phobius"/>
    </source>
</evidence>
<keyword evidence="1" id="KW-1133">Transmembrane helix</keyword>
<protein>
    <submittedName>
        <fullName evidence="2">Uncharacterized protein</fullName>
    </submittedName>
</protein>
<keyword evidence="1" id="KW-0472">Membrane</keyword>
<evidence type="ECO:0000313" key="2">
    <source>
        <dbReference type="EMBL" id="MBB5721665.1"/>
    </source>
</evidence>
<keyword evidence="3" id="KW-1185">Reference proteome</keyword>
<reference evidence="2 3" key="1">
    <citation type="submission" date="2020-08" db="EMBL/GenBank/DDBJ databases">
        <title>Genomic Encyclopedia of Type Strains, Phase IV (KMG-IV): sequencing the most valuable type-strain genomes for metagenomic binning, comparative biology and taxonomic classification.</title>
        <authorList>
            <person name="Goeker M."/>
        </authorList>
    </citation>
    <scope>NUCLEOTIDE SEQUENCE [LARGE SCALE GENOMIC DNA]</scope>
    <source>
        <strain evidence="2 3">DSM 101064</strain>
    </source>
</reference>
<feature type="transmembrane region" description="Helical" evidence="1">
    <location>
        <begin position="33"/>
        <end position="55"/>
    </location>
</feature>
<organism evidence="2 3">
    <name type="scientific">Yoonia ponticola</name>
    <dbReference type="NCBI Taxonomy" id="1524255"/>
    <lineage>
        <taxon>Bacteria</taxon>
        <taxon>Pseudomonadati</taxon>
        <taxon>Pseudomonadota</taxon>
        <taxon>Alphaproteobacteria</taxon>
        <taxon>Rhodobacterales</taxon>
        <taxon>Paracoccaceae</taxon>
        <taxon>Yoonia</taxon>
    </lineage>
</organism>
<proteinExistence type="predicted"/>
<dbReference type="RefSeq" id="WP_183527233.1">
    <property type="nucleotide sequence ID" value="NZ_JACIJM010000003.1"/>
</dbReference>
<dbReference type="EMBL" id="JACIJM010000003">
    <property type="protein sequence ID" value="MBB5721665.1"/>
    <property type="molecule type" value="Genomic_DNA"/>
</dbReference>
<sequence>MFYELIGTIFAGVAAALFMWAVNRVLKGRLPSWLVPVAGGGAMLLATITSEYSWFSRTTATMPGQFVVAEAIENKQVYRPWTYIKPYVSRFVAVDQGSLRIHPDRPDQRLVDLVFYGRWQQIAKVPALFDCAENARADLVDGAEFGADGEILNTDWLQMDADAPILTTACNVM</sequence>
<name>A0A7W9BJJ5_9RHOB</name>
<dbReference type="Proteomes" id="UP000535415">
    <property type="component" value="Unassembled WGS sequence"/>
</dbReference>
<keyword evidence="1" id="KW-0812">Transmembrane</keyword>
<feature type="transmembrane region" description="Helical" evidence="1">
    <location>
        <begin position="6"/>
        <end position="26"/>
    </location>
</feature>
<dbReference type="AlphaFoldDB" id="A0A7W9BJJ5"/>
<evidence type="ECO:0000313" key="3">
    <source>
        <dbReference type="Proteomes" id="UP000535415"/>
    </source>
</evidence>